<evidence type="ECO:0000313" key="1">
    <source>
        <dbReference type="EMBL" id="MCF4142446.1"/>
    </source>
</evidence>
<organism evidence="1 2">
    <name type="scientific">Dethiosulfovibrio marinus</name>
    <dbReference type="NCBI Taxonomy" id="133532"/>
    <lineage>
        <taxon>Bacteria</taxon>
        <taxon>Thermotogati</taxon>
        <taxon>Synergistota</taxon>
        <taxon>Synergistia</taxon>
        <taxon>Synergistales</taxon>
        <taxon>Dethiosulfovibrionaceae</taxon>
        <taxon>Dethiosulfovibrio</taxon>
    </lineage>
</organism>
<protein>
    <submittedName>
        <fullName evidence="1">Uncharacterized protein</fullName>
    </submittedName>
</protein>
<keyword evidence="2" id="KW-1185">Reference proteome</keyword>
<name>A0ABS9EMN0_9BACT</name>
<dbReference type="Proteomes" id="UP001200430">
    <property type="component" value="Unassembled WGS sequence"/>
</dbReference>
<evidence type="ECO:0000313" key="2">
    <source>
        <dbReference type="Proteomes" id="UP001200430"/>
    </source>
</evidence>
<dbReference type="EMBL" id="JAKGUD010000005">
    <property type="protein sequence ID" value="MCF4142446.1"/>
    <property type="molecule type" value="Genomic_DNA"/>
</dbReference>
<sequence>MLFLLSGEGPSDMGSCSSGERFCGLGKDDFRPGPMALFVDKLADIILNYSPLETYIMAYVSEKGLGDLKEKGRKIFLSGSKAGKGNAYFRKNAFLLGRYALEMKEDQGQSVVAILFRDCDGTRSSPRSEWDDKRKSIVSGFKLAGLRTGVAMVPKTKSECWLLCAVQEGQSYRDCARFEELSGNDSSEKGAPKKVLREALGEEGTSELLNDLIRNGTIDPIRIDMPSFNAFKEDFEEAIRIAMKE</sequence>
<reference evidence="1 2" key="1">
    <citation type="submission" date="2022-01" db="EMBL/GenBank/DDBJ databases">
        <title>Dethiosulfovibrio faecalis sp. nov., a novel proteolytic, non-sulfur-reducing bacterium isolated from a marine aquaculture solid waste bioreactor.</title>
        <authorList>
            <person name="Grabowski S."/>
            <person name="Apolinario E."/>
            <person name="Schneider N."/>
            <person name="Marshall C.W."/>
            <person name="Sowers K.R."/>
        </authorList>
    </citation>
    <scope>NUCLEOTIDE SEQUENCE [LARGE SCALE GENOMIC DNA]</scope>
    <source>
        <strain evidence="1 2">DSM 12537</strain>
    </source>
</reference>
<proteinExistence type="predicted"/>
<comment type="caution">
    <text evidence="1">The sequence shown here is derived from an EMBL/GenBank/DDBJ whole genome shotgun (WGS) entry which is preliminary data.</text>
</comment>
<accession>A0ABS9EMN0</accession>
<gene>
    <name evidence="1" type="ORF">L2W38_06430</name>
</gene>
<dbReference type="RefSeq" id="WP_236099173.1">
    <property type="nucleotide sequence ID" value="NZ_JAKGUD010000005.1"/>
</dbReference>